<evidence type="ECO:0000256" key="4">
    <source>
        <dbReference type="ARBA" id="ARBA00023163"/>
    </source>
</evidence>
<name>A0A2T4J6G1_FUSBL</name>
<evidence type="ECO:0000259" key="7">
    <source>
        <dbReference type="PROSITE" id="PS50977"/>
    </source>
</evidence>
<feature type="DNA-binding region" description="H-T-H motif" evidence="5">
    <location>
        <begin position="84"/>
        <end position="103"/>
    </location>
</feature>
<dbReference type="InterPro" id="IPR001647">
    <property type="entry name" value="HTH_TetR"/>
</dbReference>
<evidence type="ECO:0000256" key="1">
    <source>
        <dbReference type="ARBA" id="ARBA00022491"/>
    </source>
</evidence>
<dbReference type="PROSITE" id="PS50977">
    <property type="entry name" value="HTH_TETR_2"/>
    <property type="match status" value="1"/>
</dbReference>
<feature type="region of interest" description="Disordered" evidence="6">
    <location>
        <begin position="32"/>
        <end position="62"/>
    </location>
</feature>
<evidence type="ECO:0000256" key="6">
    <source>
        <dbReference type="SAM" id="MobiDB-lite"/>
    </source>
</evidence>
<dbReference type="GO" id="GO:0003700">
    <property type="term" value="F:DNA-binding transcription factor activity"/>
    <property type="evidence" value="ECO:0007669"/>
    <property type="project" value="TreeGrafter"/>
</dbReference>
<sequence>MRPAFHATDWSVNQFQITLCIRPISARTSPVSGERTVALPDPAPPDQAAADSRPPRTRSREVRRSQLIEATIETMAARGFARTTLTEVARMAGLSHGLVLFHFETKEKLLAETLAYLAEEYRRNWQDALAAAGDEPAAQLAALIEADFAPGICTPARLAAWCAFWGEAQSRPMYQESYGDKDEEYIRALEAICARLNEAGGYGHDVPRIARILRLTIEGAWLDLMTMARPYTVSEARDTARAAAGLCFPRHFPVGRRSG</sequence>
<proteinExistence type="predicted"/>
<dbReference type="Proteomes" id="UP000241362">
    <property type="component" value="Unassembled WGS sequence"/>
</dbReference>
<evidence type="ECO:0000256" key="2">
    <source>
        <dbReference type="ARBA" id="ARBA00023015"/>
    </source>
</evidence>
<dbReference type="Gene3D" id="1.10.357.10">
    <property type="entry name" value="Tetracycline Repressor, domain 2"/>
    <property type="match status" value="1"/>
</dbReference>
<keyword evidence="4" id="KW-0804">Transcription</keyword>
<dbReference type="InterPro" id="IPR009057">
    <property type="entry name" value="Homeodomain-like_sf"/>
</dbReference>
<dbReference type="SUPFAM" id="SSF48498">
    <property type="entry name" value="Tetracyclin repressor-like, C-terminal domain"/>
    <property type="match status" value="1"/>
</dbReference>
<dbReference type="EMBL" id="PZKE01000014">
    <property type="protein sequence ID" value="PTE13443.1"/>
    <property type="molecule type" value="Genomic_DNA"/>
</dbReference>
<evidence type="ECO:0000256" key="5">
    <source>
        <dbReference type="PROSITE-ProRule" id="PRU00335"/>
    </source>
</evidence>
<accession>A0A2T4J6G1</accession>
<dbReference type="InterPro" id="IPR039538">
    <property type="entry name" value="BetI_C"/>
</dbReference>
<dbReference type="PANTHER" id="PTHR30055">
    <property type="entry name" value="HTH-TYPE TRANSCRIPTIONAL REGULATOR RUTR"/>
    <property type="match status" value="1"/>
</dbReference>
<dbReference type="GO" id="GO:0000976">
    <property type="term" value="F:transcription cis-regulatory region binding"/>
    <property type="evidence" value="ECO:0007669"/>
    <property type="project" value="TreeGrafter"/>
</dbReference>
<dbReference type="SUPFAM" id="SSF46689">
    <property type="entry name" value="Homeodomain-like"/>
    <property type="match status" value="1"/>
</dbReference>
<evidence type="ECO:0000256" key="3">
    <source>
        <dbReference type="ARBA" id="ARBA00023125"/>
    </source>
</evidence>
<dbReference type="AlphaFoldDB" id="A0A2T4J6G1"/>
<dbReference type="InterPro" id="IPR050109">
    <property type="entry name" value="HTH-type_TetR-like_transc_reg"/>
</dbReference>
<keyword evidence="3 5" id="KW-0238">DNA-binding</keyword>
<comment type="caution">
    <text evidence="8">The sequence shown here is derived from an EMBL/GenBank/DDBJ whole genome shotgun (WGS) entry which is preliminary data.</text>
</comment>
<keyword evidence="1" id="KW-0678">Repressor</keyword>
<protein>
    <submittedName>
        <fullName evidence="8">TetR family transcriptional regulator</fullName>
    </submittedName>
</protein>
<keyword evidence="9" id="KW-1185">Reference proteome</keyword>
<keyword evidence="2" id="KW-0805">Transcription regulation</keyword>
<evidence type="ECO:0000313" key="8">
    <source>
        <dbReference type="EMBL" id="PTE13443.1"/>
    </source>
</evidence>
<gene>
    <name evidence="8" type="ORF">C5F44_13960</name>
</gene>
<dbReference type="PANTHER" id="PTHR30055:SF234">
    <property type="entry name" value="HTH-TYPE TRANSCRIPTIONAL REGULATOR BETI"/>
    <property type="match status" value="1"/>
</dbReference>
<dbReference type="Pfam" id="PF00440">
    <property type="entry name" value="TetR_N"/>
    <property type="match status" value="1"/>
</dbReference>
<dbReference type="PRINTS" id="PR00455">
    <property type="entry name" value="HTHTETR"/>
</dbReference>
<evidence type="ECO:0000313" key="9">
    <source>
        <dbReference type="Proteomes" id="UP000241362"/>
    </source>
</evidence>
<dbReference type="Pfam" id="PF13977">
    <property type="entry name" value="TetR_C_6"/>
    <property type="match status" value="1"/>
</dbReference>
<reference evidence="8 9" key="1">
    <citation type="submission" date="2018-03" db="EMBL/GenBank/DDBJ databases">
        <title>Rhodobacter blasticus.</title>
        <authorList>
            <person name="Meyer T.E."/>
            <person name="Miller S."/>
            <person name="Lodha T."/>
            <person name="Gandham S."/>
            <person name="Chintalapati S."/>
            <person name="Chintalapati V.R."/>
        </authorList>
    </citation>
    <scope>NUCLEOTIDE SEQUENCE [LARGE SCALE GENOMIC DNA]</scope>
    <source>
        <strain evidence="8 9">DSM 2131</strain>
    </source>
</reference>
<dbReference type="InterPro" id="IPR036271">
    <property type="entry name" value="Tet_transcr_reg_TetR-rel_C_sf"/>
</dbReference>
<feature type="domain" description="HTH tetR-type" evidence="7">
    <location>
        <begin position="61"/>
        <end position="121"/>
    </location>
</feature>
<organism evidence="8 9">
    <name type="scientific">Fuscovulum blasticum DSM 2131</name>
    <dbReference type="NCBI Taxonomy" id="1188250"/>
    <lineage>
        <taxon>Bacteria</taxon>
        <taxon>Pseudomonadati</taxon>
        <taxon>Pseudomonadota</taxon>
        <taxon>Alphaproteobacteria</taxon>
        <taxon>Rhodobacterales</taxon>
        <taxon>Paracoccaceae</taxon>
        <taxon>Pseudogemmobacter</taxon>
    </lineage>
</organism>